<reference evidence="1" key="2">
    <citation type="submission" date="2020-09" db="EMBL/GenBank/DDBJ databases">
        <title>Reference genome assembly for Australian Ascochyta lentis isolate Al4.</title>
        <authorList>
            <person name="Lee R.C."/>
            <person name="Farfan-Caceres L.M."/>
            <person name="Debler J.W."/>
            <person name="Williams A.H."/>
            <person name="Henares B.M."/>
        </authorList>
    </citation>
    <scope>NUCLEOTIDE SEQUENCE</scope>
    <source>
        <strain evidence="1">Al4</strain>
    </source>
</reference>
<comment type="caution">
    <text evidence="1">The sequence shown here is derived from an EMBL/GenBank/DDBJ whole genome shotgun (WGS) entry which is preliminary data.</text>
</comment>
<dbReference type="Proteomes" id="UP000651452">
    <property type="component" value="Unassembled WGS sequence"/>
</dbReference>
<name>A0A8H7MCS9_9PLEO</name>
<gene>
    <name evidence="1" type="ORF">EKO04_007038</name>
</gene>
<dbReference type="EMBL" id="RZGK01000012">
    <property type="protein sequence ID" value="KAF9695046.1"/>
    <property type="molecule type" value="Genomic_DNA"/>
</dbReference>
<sequence>MTFSTQEGVRDGQTFCLFVCGGYAIDTDAWMFADFMAISKVFIATGGLKSTCINTFPYQSFIKQKTQSPASGGIGWNYKGPNNGTPLLEFRRDEEPWWLQIPEEDLPNTSERVLEEIRRIAKTAQVPDKVNIFFFCHSSDGNYLSIGGHKLTHAVVNKVIAEEFSHNVQVNLVLASCDSRLLEEKISNLNTTRRTVQTSASSLEKLHLSQIETTGQFRGSPFVAAYASSLVQGLEMAKTKMPGMTLQEHFDKVKTMGVSSNTDRSKTIYGRPRSWQGDGSEGVLNAVLNVLFRSYYVDSRLAGTRKTRQIFTPSKPGPQLPLQNSATASASSDVYIKSIKDELRRLRSPDDGSQNDKGFFTSIHLMGVIESPKRLAEEYGRFLSGMRWRLRVQEYFFVVFHDLLRDELIDETALLKPMDIEEPNGDVSNIVEILSCYEIGALCSHRAGAFGELTHHLGHGNFEMPIRWLAILIIRSHPETELSHILAYLNTTNKLGKLRLDFLKDCKPFEARQVPDANEAATDCGNKPYELGFILPTGIDLKDWAQGVRIRYEHYRGLYKTLYGEGAWGDCREFLKLLEVYAENDVEQIMGPRWRQREHYVDGFSPMSGMSRSVLSEEVTASTAITEILSAATEAFLSEFGRFMEEED</sequence>
<reference evidence="1" key="1">
    <citation type="submission" date="2018-12" db="EMBL/GenBank/DDBJ databases">
        <authorList>
            <person name="Syme R.A."/>
            <person name="Farfan-Caceres L."/>
            <person name="Lichtenzveig J."/>
        </authorList>
    </citation>
    <scope>NUCLEOTIDE SEQUENCE</scope>
    <source>
        <strain evidence="1">Al4</strain>
    </source>
</reference>
<protein>
    <submittedName>
        <fullName evidence="1">Uncharacterized protein</fullName>
    </submittedName>
</protein>
<keyword evidence="2" id="KW-1185">Reference proteome</keyword>
<dbReference type="OrthoDB" id="3663728at2759"/>
<evidence type="ECO:0000313" key="1">
    <source>
        <dbReference type="EMBL" id="KAF9695046.1"/>
    </source>
</evidence>
<proteinExistence type="predicted"/>
<dbReference type="AlphaFoldDB" id="A0A8H7MCS9"/>
<evidence type="ECO:0000313" key="2">
    <source>
        <dbReference type="Proteomes" id="UP000651452"/>
    </source>
</evidence>
<organism evidence="1 2">
    <name type="scientific">Ascochyta lentis</name>
    <dbReference type="NCBI Taxonomy" id="205686"/>
    <lineage>
        <taxon>Eukaryota</taxon>
        <taxon>Fungi</taxon>
        <taxon>Dikarya</taxon>
        <taxon>Ascomycota</taxon>
        <taxon>Pezizomycotina</taxon>
        <taxon>Dothideomycetes</taxon>
        <taxon>Pleosporomycetidae</taxon>
        <taxon>Pleosporales</taxon>
        <taxon>Pleosporineae</taxon>
        <taxon>Didymellaceae</taxon>
        <taxon>Ascochyta</taxon>
    </lineage>
</organism>
<accession>A0A8H7MCS9</accession>